<dbReference type="EMBL" id="JAACXV010000301">
    <property type="protein sequence ID" value="KAF7280417.1"/>
    <property type="molecule type" value="Genomic_DNA"/>
</dbReference>
<proteinExistence type="predicted"/>
<reference evidence="1" key="1">
    <citation type="submission" date="2020-08" db="EMBL/GenBank/DDBJ databases">
        <title>Genome sequencing and assembly of the red palm weevil Rhynchophorus ferrugineus.</title>
        <authorList>
            <person name="Dias G.B."/>
            <person name="Bergman C.M."/>
            <person name="Manee M."/>
        </authorList>
    </citation>
    <scope>NUCLEOTIDE SEQUENCE</scope>
    <source>
        <strain evidence="1">AA-2017</strain>
        <tissue evidence="1">Whole larva</tissue>
    </source>
</reference>
<sequence>MQNVIYSTGGHNKRKRNRLGGGWIMRGVSTLRNEELGVSVTTESLLVADRTLPGKKKCFWDVFLADGMLAQLLNNLPVPMRDMLYGF</sequence>
<keyword evidence="2" id="KW-1185">Reference proteome</keyword>
<comment type="caution">
    <text evidence="1">The sequence shown here is derived from an EMBL/GenBank/DDBJ whole genome shotgun (WGS) entry which is preliminary data.</text>
</comment>
<organism evidence="1 2">
    <name type="scientific">Rhynchophorus ferrugineus</name>
    <name type="common">Red palm weevil</name>
    <name type="synonym">Curculio ferrugineus</name>
    <dbReference type="NCBI Taxonomy" id="354439"/>
    <lineage>
        <taxon>Eukaryota</taxon>
        <taxon>Metazoa</taxon>
        <taxon>Ecdysozoa</taxon>
        <taxon>Arthropoda</taxon>
        <taxon>Hexapoda</taxon>
        <taxon>Insecta</taxon>
        <taxon>Pterygota</taxon>
        <taxon>Neoptera</taxon>
        <taxon>Endopterygota</taxon>
        <taxon>Coleoptera</taxon>
        <taxon>Polyphaga</taxon>
        <taxon>Cucujiformia</taxon>
        <taxon>Curculionidae</taxon>
        <taxon>Dryophthorinae</taxon>
        <taxon>Rhynchophorus</taxon>
    </lineage>
</organism>
<dbReference type="AlphaFoldDB" id="A0A834IJP4"/>
<gene>
    <name evidence="1" type="ORF">GWI33_006083</name>
</gene>
<dbReference type="Proteomes" id="UP000625711">
    <property type="component" value="Unassembled WGS sequence"/>
</dbReference>
<protein>
    <submittedName>
        <fullName evidence="1">Uncharacterized protein</fullName>
    </submittedName>
</protein>
<evidence type="ECO:0000313" key="2">
    <source>
        <dbReference type="Proteomes" id="UP000625711"/>
    </source>
</evidence>
<accession>A0A834IJP4</accession>
<name>A0A834IJP4_RHYFE</name>
<evidence type="ECO:0000313" key="1">
    <source>
        <dbReference type="EMBL" id="KAF7280417.1"/>
    </source>
</evidence>